<organism evidence="1 2">
    <name type="scientific">Pistacia integerrima</name>
    <dbReference type="NCBI Taxonomy" id="434235"/>
    <lineage>
        <taxon>Eukaryota</taxon>
        <taxon>Viridiplantae</taxon>
        <taxon>Streptophyta</taxon>
        <taxon>Embryophyta</taxon>
        <taxon>Tracheophyta</taxon>
        <taxon>Spermatophyta</taxon>
        <taxon>Magnoliopsida</taxon>
        <taxon>eudicotyledons</taxon>
        <taxon>Gunneridae</taxon>
        <taxon>Pentapetalae</taxon>
        <taxon>rosids</taxon>
        <taxon>malvids</taxon>
        <taxon>Sapindales</taxon>
        <taxon>Anacardiaceae</taxon>
        <taxon>Pistacia</taxon>
    </lineage>
</organism>
<accession>A0ACC0X244</accession>
<sequence>MVMDPSRKNYPLGSEAAVLTVAFIFLLITFLSLKSVSAVSGEVPDDEKSLSEIKKRLGSRPPTCVHKCSNCRPCSATLVVSHDDKKGRQRSAKSDHDLEDDESYYLQTWKCKCGNKLFEP</sequence>
<proteinExistence type="predicted"/>
<evidence type="ECO:0000313" key="1">
    <source>
        <dbReference type="EMBL" id="KAJ0007364.1"/>
    </source>
</evidence>
<name>A0ACC0X244_9ROSI</name>
<comment type="caution">
    <text evidence="1">The sequence shown here is derived from an EMBL/GenBank/DDBJ whole genome shotgun (WGS) entry which is preliminary data.</text>
</comment>
<evidence type="ECO:0000313" key="2">
    <source>
        <dbReference type="Proteomes" id="UP001163603"/>
    </source>
</evidence>
<dbReference type="EMBL" id="CM047750">
    <property type="protein sequence ID" value="KAJ0007364.1"/>
    <property type="molecule type" value="Genomic_DNA"/>
</dbReference>
<gene>
    <name evidence="1" type="ORF">Pint_30115</name>
</gene>
<keyword evidence="2" id="KW-1185">Reference proteome</keyword>
<dbReference type="Proteomes" id="UP001163603">
    <property type="component" value="Chromosome 15"/>
</dbReference>
<reference evidence="2" key="1">
    <citation type="journal article" date="2023" name="G3 (Bethesda)">
        <title>Genome assembly and association tests identify interacting loci associated with vigor, precocity, and sex in interspecific pistachio rootstocks.</title>
        <authorList>
            <person name="Palmer W."/>
            <person name="Jacygrad E."/>
            <person name="Sagayaradj S."/>
            <person name="Cavanaugh K."/>
            <person name="Han R."/>
            <person name="Bertier L."/>
            <person name="Beede B."/>
            <person name="Kafkas S."/>
            <person name="Golino D."/>
            <person name="Preece J."/>
            <person name="Michelmore R."/>
        </authorList>
    </citation>
    <scope>NUCLEOTIDE SEQUENCE [LARGE SCALE GENOMIC DNA]</scope>
</reference>
<protein>
    <submittedName>
        <fullName evidence="1">Uncharacterized protein</fullName>
    </submittedName>
</protein>